<name>A0ABX4N7X3_9LEPT</name>
<keyword evidence="2" id="KW-1185">Reference proteome</keyword>
<accession>A0ABX4N7X3</accession>
<sequence length="64" mass="7461">MVFEIRDFIYGPVSDSEANHINIFEYTIFRMEFRIKEALSALSVRDIDPKKGPRHELSSKVMAN</sequence>
<evidence type="ECO:0000313" key="1">
    <source>
        <dbReference type="EMBL" id="PJZ29418.1"/>
    </source>
</evidence>
<gene>
    <name evidence="1" type="ORF">CH378_12740</name>
</gene>
<comment type="caution">
    <text evidence="1">The sequence shown here is derived from an EMBL/GenBank/DDBJ whole genome shotgun (WGS) entry which is preliminary data.</text>
</comment>
<organism evidence="1 2">
    <name type="scientific">Leptospira kmetyi</name>
    <dbReference type="NCBI Taxonomy" id="408139"/>
    <lineage>
        <taxon>Bacteria</taxon>
        <taxon>Pseudomonadati</taxon>
        <taxon>Spirochaetota</taxon>
        <taxon>Spirochaetia</taxon>
        <taxon>Leptospirales</taxon>
        <taxon>Leptospiraceae</taxon>
        <taxon>Leptospira</taxon>
    </lineage>
</organism>
<protein>
    <submittedName>
        <fullName evidence="1">Uncharacterized protein</fullName>
    </submittedName>
</protein>
<dbReference type="EMBL" id="NPDP01000022">
    <property type="protein sequence ID" value="PJZ29418.1"/>
    <property type="molecule type" value="Genomic_DNA"/>
</dbReference>
<proteinExistence type="predicted"/>
<reference evidence="1 2" key="1">
    <citation type="submission" date="2017-07" db="EMBL/GenBank/DDBJ databases">
        <title>Leptospira spp. isolated from tropical soils.</title>
        <authorList>
            <person name="Thibeaux R."/>
            <person name="Iraola G."/>
            <person name="Ferres I."/>
            <person name="Bierque E."/>
            <person name="Girault D."/>
            <person name="Soupe-Gilbert M.-E."/>
            <person name="Picardeau M."/>
            <person name="Goarant C."/>
        </authorList>
    </citation>
    <scope>NUCLEOTIDE SEQUENCE [LARGE SCALE GENOMIC DNA]</scope>
    <source>
        <strain evidence="1 2">JW2-C-B1</strain>
    </source>
</reference>
<evidence type="ECO:0000313" key="2">
    <source>
        <dbReference type="Proteomes" id="UP000231919"/>
    </source>
</evidence>
<dbReference type="Proteomes" id="UP000231919">
    <property type="component" value="Unassembled WGS sequence"/>
</dbReference>